<dbReference type="RefSeq" id="WP_181845574.1">
    <property type="nucleotide sequence ID" value="NZ_JACERJ010000009.1"/>
</dbReference>
<proteinExistence type="predicted"/>
<comment type="caution">
    <text evidence="2">The sequence shown here is derived from an EMBL/GenBank/DDBJ whole genome shotgun (WGS) entry which is preliminary data.</text>
</comment>
<dbReference type="AlphaFoldDB" id="A0AAW3SWT3"/>
<reference evidence="2 3" key="1">
    <citation type="submission" date="2020-07" db="EMBL/GenBank/DDBJ databases">
        <title>Characterization of Pectobacterium aroidearum strains causing soft rot on Amorphophallus konjac.</title>
        <authorList>
            <person name="Xie H."/>
        </authorList>
    </citation>
    <scope>NUCLEOTIDE SEQUENCE [LARGE SCALE GENOMIC DNA]</scope>
    <source>
        <strain evidence="2 3">MY7</strain>
    </source>
</reference>
<keyword evidence="1" id="KW-0472">Membrane</keyword>
<feature type="transmembrane region" description="Helical" evidence="1">
    <location>
        <begin position="58"/>
        <end position="81"/>
    </location>
</feature>
<organism evidence="2 3">
    <name type="scientific">Pectobacterium aroidearum</name>
    <dbReference type="NCBI Taxonomy" id="1201031"/>
    <lineage>
        <taxon>Bacteria</taxon>
        <taxon>Pseudomonadati</taxon>
        <taxon>Pseudomonadota</taxon>
        <taxon>Gammaproteobacteria</taxon>
        <taxon>Enterobacterales</taxon>
        <taxon>Pectobacteriaceae</taxon>
        <taxon>Pectobacterium</taxon>
    </lineage>
</organism>
<gene>
    <name evidence="2" type="ORF">H2Y57_14995</name>
</gene>
<evidence type="ECO:0000313" key="2">
    <source>
        <dbReference type="EMBL" id="MBA5204985.1"/>
    </source>
</evidence>
<protein>
    <submittedName>
        <fullName evidence="2">Uncharacterized protein</fullName>
    </submittedName>
</protein>
<keyword evidence="1" id="KW-0812">Transmembrane</keyword>
<name>A0AAW3SWT3_9GAMM</name>
<sequence>MKMTVSLRTKLSLSQHKKALLRSQLLPKESWISHVGFCLSHITLHFVAHYFVKNDAHHIYFFLHFLLAFSASLAASGFASICLRSTKNHISCVVEI</sequence>
<keyword evidence="1" id="KW-1133">Transmembrane helix</keyword>
<feature type="transmembrane region" description="Helical" evidence="1">
    <location>
        <begin position="31"/>
        <end position="52"/>
    </location>
</feature>
<evidence type="ECO:0000256" key="1">
    <source>
        <dbReference type="SAM" id="Phobius"/>
    </source>
</evidence>
<dbReference type="EMBL" id="JACERJ010000009">
    <property type="protein sequence ID" value="MBA5204985.1"/>
    <property type="molecule type" value="Genomic_DNA"/>
</dbReference>
<evidence type="ECO:0000313" key="3">
    <source>
        <dbReference type="Proteomes" id="UP000557749"/>
    </source>
</evidence>
<dbReference type="Proteomes" id="UP000557749">
    <property type="component" value="Unassembled WGS sequence"/>
</dbReference>
<accession>A0AAW3SWT3</accession>